<evidence type="ECO:0000313" key="4">
    <source>
        <dbReference type="EMBL" id="PXW86323.1"/>
    </source>
</evidence>
<keyword evidence="4" id="KW-0670">Pyruvate</keyword>
<comment type="caution">
    <text evidence="4">The sequence shown here is derived from an EMBL/GenBank/DDBJ whole genome shotgun (WGS) entry which is preliminary data.</text>
</comment>
<dbReference type="SMART" id="SM00450">
    <property type="entry name" value="RHOD"/>
    <property type="match status" value="2"/>
</dbReference>
<dbReference type="InterPro" id="IPR001763">
    <property type="entry name" value="Rhodanese-like_dom"/>
</dbReference>
<dbReference type="AlphaFoldDB" id="A0A2V3VWF1"/>
<dbReference type="PANTHER" id="PTHR11364:SF27">
    <property type="entry name" value="SULFURTRANSFERASE"/>
    <property type="match status" value="1"/>
</dbReference>
<dbReference type="CDD" id="cd01449">
    <property type="entry name" value="TST_Repeat_2"/>
    <property type="match status" value="1"/>
</dbReference>
<dbReference type="GO" id="GO:0004792">
    <property type="term" value="F:thiosulfate-cyanide sulfurtransferase activity"/>
    <property type="evidence" value="ECO:0007669"/>
    <property type="project" value="InterPro"/>
</dbReference>
<proteinExistence type="predicted"/>
<gene>
    <name evidence="4" type="ORF">DFR56_108139</name>
</gene>
<dbReference type="InterPro" id="IPR045078">
    <property type="entry name" value="TST/MPST-like"/>
</dbReference>
<dbReference type="PROSITE" id="PS50206">
    <property type="entry name" value="RHODANESE_3"/>
    <property type="match status" value="2"/>
</dbReference>
<dbReference type="PANTHER" id="PTHR11364">
    <property type="entry name" value="THIOSULFATE SULFERTANSFERASE"/>
    <property type="match status" value="1"/>
</dbReference>
<dbReference type="EMBL" id="QJJQ01000008">
    <property type="protein sequence ID" value="PXW86323.1"/>
    <property type="molecule type" value="Genomic_DNA"/>
</dbReference>
<reference evidence="4 5" key="1">
    <citation type="submission" date="2018-05" db="EMBL/GenBank/DDBJ databases">
        <title>Genomic Encyclopedia of Type Strains, Phase IV (KMG-IV): sequencing the most valuable type-strain genomes for metagenomic binning, comparative biology and taxonomic classification.</title>
        <authorList>
            <person name="Goeker M."/>
        </authorList>
    </citation>
    <scope>NUCLEOTIDE SEQUENCE [LARGE SCALE GENOMIC DNA]</scope>
    <source>
        <strain evidence="4 5">DSM 28556</strain>
    </source>
</reference>
<dbReference type="RefSeq" id="WP_110395735.1">
    <property type="nucleotide sequence ID" value="NZ_JBHUHB010000001.1"/>
</dbReference>
<dbReference type="OrthoDB" id="9770030at2"/>
<feature type="domain" description="Rhodanese" evidence="3">
    <location>
        <begin position="163"/>
        <end position="273"/>
    </location>
</feature>
<dbReference type="Pfam" id="PF00581">
    <property type="entry name" value="Rhodanese"/>
    <property type="match status" value="2"/>
</dbReference>
<dbReference type="InterPro" id="IPR036873">
    <property type="entry name" value="Rhodanese-like_dom_sf"/>
</dbReference>
<organism evidence="4 5">
    <name type="scientific">Pseudogracilibacillus auburnensis</name>
    <dbReference type="NCBI Taxonomy" id="1494959"/>
    <lineage>
        <taxon>Bacteria</taxon>
        <taxon>Bacillati</taxon>
        <taxon>Bacillota</taxon>
        <taxon>Bacilli</taxon>
        <taxon>Bacillales</taxon>
        <taxon>Bacillaceae</taxon>
        <taxon>Pseudogracilibacillus</taxon>
    </lineage>
</organism>
<dbReference type="CDD" id="cd01448">
    <property type="entry name" value="TST_Repeat_1"/>
    <property type="match status" value="1"/>
</dbReference>
<dbReference type="PROSITE" id="PS00380">
    <property type="entry name" value="RHODANESE_1"/>
    <property type="match status" value="1"/>
</dbReference>
<dbReference type="Gene3D" id="3.40.250.10">
    <property type="entry name" value="Rhodanese-like domain"/>
    <property type="match status" value="2"/>
</dbReference>
<evidence type="ECO:0000256" key="1">
    <source>
        <dbReference type="ARBA" id="ARBA00022679"/>
    </source>
</evidence>
<accession>A0A2V3VWF1</accession>
<keyword evidence="1 4" id="KW-0808">Transferase</keyword>
<dbReference type="InterPro" id="IPR001307">
    <property type="entry name" value="Thiosulphate_STrfase_CS"/>
</dbReference>
<name>A0A2V3VWF1_9BACI</name>
<evidence type="ECO:0000313" key="5">
    <source>
        <dbReference type="Proteomes" id="UP000247978"/>
    </source>
</evidence>
<keyword evidence="5" id="KW-1185">Reference proteome</keyword>
<feature type="domain" description="Rhodanese" evidence="3">
    <location>
        <begin position="15"/>
        <end position="134"/>
    </location>
</feature>
<evidence type="ECO:0000256" key="2">
    <source>
        <dbReference type="ARBA" id="ARBA00022737"/>
    </source>
</evidence>
<dbReference type="Proteomes" id="UP000247978">
    <property type="component" value="Unassembled WGS sequence"/>
</dbReference>
<evidence type="ECO:0000259" key="3">
    <source>
        <dbReference type="PROSITE" id="PS50206"/>
    </source>
</evidence>
<dbReference type="SUPFAM" id="SSF52821">
    <property type="entry name" value="Rhodanese/Cell cycle control phosphatase"/>
    <property type="match status" value="2"/>
</dbReference>
<protein>
    <submittedName>
        <fullName evidence="4">Thiosulfate/3-mercaptopyruvate sulfurtransferase</fullName>
    </submittedName>
</protein>
<keyword evidence="2" id="KW-0677">Repeat</keyword>
<sequence length="277" mass="31760">MGYIMSPEHLHKQMEKEDIVIIDVRSNLQRPDEGFEAYKESHIPGAYYLHLEDDLSGEVQEHGGNHPLPNMERFAKKLSEFGIDEHSQVVIYDEANEMFAARAWWLLQYVGVDQTFVLNGGYTAWVQDGYEVTDEVPMKKSKVFQPKVASDTTVTMEEVRNRDKQETILIDSRAFDRYLGKTEPLYQKAGHIPGAKNYFWQDVLDEKGNWKSVAELQEHFKDLKQADEIIVSCGSGISACPNILALQMAGFNHVKLYPGSFSDWISYEENKVETKVE</sequence>